<sequence>MLQGPSNDPDQPLPVWRCGDDDLDGHPVAVYDTPNT</sequence>
<evidence type="ECO:0000313" key="1">
    <source>
        <dbReference type="EMBL" id="SUF08976.1"/>
    </source>
</evidence>
<keyword evidence="2" id="KW-1185">Reference proteome</keyword>
<evidence type="ECO:0000313" key="2">
    <source>
        <dbReference type="Proteomes" id="UP000254569"/>
    </source>
</evidence>
<accession>A0A379PPW3</accession>
<organism evidence="1 2">
    <name type="scientific">Rhodococcus gordoniae</name>
    <dbReference type="NCBI Taxonomy" id="223392"/>
    <lineage>
        <taxon>Bacteria</taxon>
        <taxon>Bacillati</taxon>
        <taxon>Actinomycetota</taxon>
        <taxon>Actinomycetes</taxon>
        <taxon>Mycobacteriales</taxon>
        <taxon>Nocardiaceae</taxon>
        <taxon>Rhodococcus</taxon>
    </lineage>
</organism>
<proteinExistence type="predicted"/>
<gene>
    <name evidence="1" type="ORF">NCTC13296_04173</name>
</gene>
<reference evidence="1 2" key="1">
    <citation type="submission" date="2018-06" db="EMBL/GenBank/DDBJ databases">
        <authorList>
            <consortium name="Pathogen Informatics"/>
            <person name="Doyle S."/>
        </authorList>
    </citation>
    <scope>NUCLEOTIDE SEQUENCE [LARGE SCALE GENOMIC DNA]</scope>
    <source>
        <strain evidence="1 2">NCTC13296</strain>
    </source>
</reference>
<dbReference type="Proteomes" id="UP000254569">
    <property type="component" value="Unassembled WGS sequence"/>
</dbReference>
<dbReference type="AlphaFoldDB" id="A0A379PPW3"/>
<protein>
    <submittedName>
        <fullName evidence="1">Uncharacterized protein</fullName>
    </submittedName>
</protein>
<name>A0A379PPW3_9NOCA</name>
<dbReference type="EMBL" id="UGVI01000002">
    <property type="protein sequence ID" value="SUF08976.1"/>
    <property type="molecule type" value="Genomic_DNA"/>
</dbReference>